<name>A0AAW1DN82_9HEMI</name>
<dbReference type="GO" id="GO:0005549">
    <property type="term" value="F:odorant binding"/>
    <property type="evidence" value="ECO:0007669"/>
    <property type="project" value="InterPro"/>
</dbReference>
<reference evidence="3 4" key="1">
    <citation type="submission" date="2022-12" db="EMBL/GenBank/DDBJ databases">
        <title>Chromosome-level genome assembly of true bugs.</title>
        <authorList>
            <person name="Ma L."/>
            <person name="Li H."/>
        </authorList>
    </citation>
    <scope>NUCLEOTIDE SEQUENCE [LARGE SCALE GENOMIC DNA]</scope>
    <source>
        <strain evidence="3">Lab_2022b</strain>
    </source>
</reference>
<keyword evidence="1 2" id="KW-0732">Signal</keyword>
<evidence type="ECO:0000313" key="4">
    <source>
        <dbReference type="Proteomes" id="UP001461498"/>
    </source>
</evidence>
<dbReference type="Pfam" id="PF01395">
    <property type="entry name" value="PBP_GOBP"/>
    <property type="match status" value="1"/>
</dbReference>
<sequence>MNKLILTTVFAVVLAAAVQGQKEKAIAAYMKCSKENKVPADDIATFKSGQGLPKSKEAKCLMACMMKEGKIIDGGKYNKDNALKAVDVMLKDNPDAGKAKQVVETCAKEVGTTVGSDECEYAYKMATCSEAQAKKLGIKRPM</sequence>
<protein>
    <submittedName>
        <fullName evidence="3">Uncharacterized protein</fullName>
    </submittedName>
</protein>
<gene>
    <name evidence="3" type="ORF">O3M35_000359</name>
</gene>
<dbReference type="GO" id="GO:0005615">
    <property type="term" value="C:extracellular space"/>
    <property type="evidence" value="ECO:0007669"/>
    <property type="project" value="TreeGrafter"/>
</dbReference>
<evidence type="ECO:0000256" key="2">
    <source>
        <dbReference type="SAM" id="SignalP"/>
    </source>
</evidence>
<accession>A0AAW1DN82</accession>
<keyword evidence="4" id="KW-1185">Reference proteome</keyword>
<dbReference type="Proteomes" id="UP001461498">
    <property type="component" value="Unassembled WGS sequence"/>
</dbReference>
<dbReference type="InterPro" id="IPR036728">
    <property type="entry name" value="PBP_GOBP_sf"/>
</dbReference>
<dbReference type="EMBL" id="JAPXFL010000001">
    <property type="protein sequence ID" value="KAK9511757.1"/>
    <property type="molecule type" value="Genomic_DNA"/>
</dbReference>
<dbReference type="InterPro" id="IPR006170">
    <property type="entry name" value="PBP/GOBP"/>
</dbReference>
<evidence type="ECO:0000313" key="3">
    <source>
        <dbReference type="EMBL" id="KAK9511757.1"/>
    </source>
</evidence>
<evidence type="ECO:0000256" key="1">
    <source>
        <dbReference type="ARBA" id="ARBA00022729"/>
    </source>
</evidence>
<dbReference type="SMART" id="SM00708">
    <property type="entry name" value="PhBP"/>
    <property type="match status" value="1"/>
</dbReference>
<feature type="signal peptide" evidence="2">
    <location>
        <begin position="1"/>
        <end position="20"/>
    </location>
</feature>
<feature type="chain" id="PRO_5043766118" evidence="2">
    <location>
        <begin position="21"/>
        <end position="142"/>
    </location>
</feature>
<dbReference type="SUPFAM" id="SSF47565">
    <property type="entry name" value="Insect pheromone/odorant-binding proteins"/>
    <property type="match status" value="1"/>
</dbReference>
<organism evidence="3 4">
    <name type="scientific">Rhynocoris fuscipes</name>
    <dbReference type="NCBI Taxonomy" id="488301"/>
    <lineage>
        <taxon>Eukaryota</taxon>
        <taxon>Metazoa</taxon>
        <taxon>Ecdysozoa</taxon>
        <taxon>Arthropoda</taxon>
        <taxon>Hexapoda</taxon>
        <taxon>Insecta</taxon>
        <taxon>Pterygota</taxon>
        <taxon>Neoptera</taxon>
        <taxon>Paraneoptera</taxon>
        <taxon>Hemiptera</taxon>
        <taxon>Heteroptera</taxon>
        <taxon>Panheteroptera</taxon>
        <taxon>Cimicomorpha</taxon>
        <taxon>Reduviidae</taxon>
        <taxon>Harpactorinae</taxon>
        <taxon>Harpactorini</taxon>
        <taxon>Rhynocoris</taxon>
    </lineage>
</organism>
<dbReference type="PANTHER" id="PTHR11857">
    <property type="entry name" value="ODORANT BINDING PROTEIN-RELATED"/>
    <property type="match status" value="1"/>
</dbReference>
<dbReference type="AlphaFoldDB" id="A0AAW1DN82"/>
<comment type="caution">
    <text evidence="3">The sequence shown here is derived from an EMBL/GenBank/DDBJ whole genome shotgun (WGS) entry which is preliminary data.</text>
</comment>
<dbReference type="CDD" id="cd23992">
    <property type="entry name" value="PBP_GOBP"/>
    <property type="match status" value="1"/>
</dbReference>
<proteinExistence type="predicted"/>
<dbReference type="Gene3D" id="1.10.238.20">
    <property type="entry name" value="Pheromone/general odorant binding protein domain"/>
    <property type="match status" value="1"/>
</dbReference>
<dbReference type="GO" id="GO:0007608">
    <property type="term" value="P:sensory perception of smell"/>
    <property type="evidence" value="ECO:0007669"/>
    <property type="project" value="TreeGrafter"/>
</dbReference>